<dbReference type="AlphaFoldDB" id="A0A1G8MLM2"/>
<dbReference type="Gene3D" id="3.40.50.300">
    <property type="entry name" value="P-loop containing nucleotide triphosphate hydrolases"/>
    <property type="match status" value="1"/>
</dbReference>
<keyword evidence="1" id="KW-0677">Repeat</keyword>
<gene>
    <name evidence="2" type="ORF">SAMN05444695_1104</name>
</gene>
<accession>A0A1G8MLM2</accession>
<dbReference type="GO" id="GO:0005524">
    <property type="term" value="F:ATP binding"/>
    <property type="evidence" value="ECO:0007669"/>
    <property type="project" value="UniProtKB-KW"/>
</dbReference>
<keyword evidence="3" id="KW-1185">Reference proteome</keyword>
<dbReference type="PANTHER" id="PTHR19211">
    <property type="entry name" value="ATP-BINDING TRANSPORT PROTEIN-RELATED"/>
    <property type="match status" value="1"/>
</dbReference>
<dbReference type="Proteomes" id="UP000183263">
    <property type="component" value="Unassembled WGS sequence"/>
</dbReference>
<organism evidence="2 3">
    <name type="scientific">Rhodococcus triatomae</name>
    <dbReference type="NCBI Taxonomy" id="300028"/>
    <lineage>
        <taxon>Bacteria</taxon>
        <taxon>Bacillati</taxon>
        <taxon>Actinomycetota</taxon>
        <taxon>Actinomycetes</taxon>
        <taxon>Mycobacteriales</taxon>
        <taxon>Nocardiaceae</taxon>
        <taxon>Rhodococcus</taxon>
    </lineage>
</organism>
<dbReference type="InterPro" id="IPR050611">
    <property type="entry name" value="ABCF"/>
</dbReference>
<evidence type="ECO:0000256" key="1">
    <source>
        <dbReference type="ARBA" id="ARBA00022737"/>
    </source>
</evidence>
<dbReference type="EMBL" id="FNDN01000010">
    <property type="protein sequence ID" value="SDI68891.1"/>
    <property type="molecule type" value="Genomic_DNA"/>
</dbReference>
<dbReference type="PANTHER" id="PTHR19211:SF14">
    <property type="entry name" value="ATP-BINDING CASSETTE SUB-FAMILY F MEMBER 1"/>
    <property type="match status" value="1"/>
</dbReference>
<reference evidence="2 3" key="1">
    <citation type="submission" date="2016-10" db="EMBL/GenBank/DDBJ databases">
        <authorList>
            <person name="de Groot N.N."/>
        </authorList>
    </citation>
    <scope>NUCLEOTIDE SEQUENCE [LARGE SCALE GENOMIC DNA]</scope>
    <source>
        <strain evidence="2 3">DSM 44892</strain>
    </source>
</reference>
<evidence type="ECO:0000313" key="3">
    <source>
        <dbReference type="Proteomes" id="UP000183263"/>
    </source>
</evidence>
<evidence type="ECO:0000313" key="2">
    <source>
        <dbReference type="EMBL" id="SDI68891.1"/>
    </source>
</evidence>
<keyword evidence="2" id="KW-0547">Nucleotide-binding</keyword>
<name>A0A1G8MLM2_9NOCA</name>
<proteinExistence type="predicted"/>
<dbReference type="SUPFAM" id="SSF52540">
    <property type="entry name" value="P-loop containing nucleoside triphosphate hydrolases"/>
    <property type="match status" value="1"/>
</dbReference>
<keyword evidence="2" id="KW-0067">ATP-binding</keyword>
<protein>
    <submittedName>
        <fullName evidence="2">ABC-2 type transport system ATP-binding protein/polar amino acid transport system ATP-binding protein/heme exporter protein A/vitamin B12 transport system ATP-binding protein</fullName>
    </submittedName>
</protein>
<sequence length="72" mass="7783">MLLLDEPTSALDPTTTAVVGELIRDHTAAGGTVMLVSHDEGFVAQVATTVWRLEHAKLTPDTRGLDRHHGPR</sequence>
<dbReference type="InterPro" id="IPR027417">
    <property type="entry name" value="P-loop_NTPase"/>
</dbReference>